<comment type="caution">
    <text evidence="7">The sequence shown here is derived from an EMBL/GenBank/DDBJ whole genome shotgun (WGS) entry which is preliminary data.</text>
</comment>
<evidence type="ECO:0000256" key="1">
    <source>
        <dbReference type="ARBA" id="ARBA00022614"/>
    </source>
</evidence>
<dbReference type="EMBL" id="JAUCMV010000002">
    <property type="protein sequence ID" value="KAK0421011.1"/>
    <property type="molecule type" value="Genomic_DNA"/>
</dbReference>
<feature type="signal peptide" evidence="5">
    <location>
        <begin position="1"/>
        <end position="15"/>
    </location>
</feature>
<dbReference type="AlphaFoldDB" id="A0AA39IAT6"/>
<dbReference type="InterPro" id="IPR050328">
    <property type="entry name" value="Dev_Immune_Receptor"/>
</dbReference>
<dbReference type="Pfam" id="PF13855">
    <property type="entry name" value="LRR_8"/>
    <property type="match status" value="2"/>
</dbReference>
<dbReference type="SMART" id="SM00082">
    <property type="entry name" value="LRRCT"/>
    <property type="match status" value="1"/>
</dbReference>
<organism evidence="7 8">
    <name type="scientific">Steinernema hermaphroditum</name>
    <dbReference type="NCBI Taxonomy" id="289476"/>
    <lineage>
        <taxon>Eukaryota</taxon>
        <taxon>Metazoa</taxon>
        <taxon>Ecdysozoa</taxon>
        <taxon>Nematoda</taxon>
        <taxon>Chromadorea</taxon>
        <taxon>Rhabditida</taxon>
        <taxon>Tylenchina</taxon>
        <taxon>Panagrolaimomorpha</taxon>
        <taxon>Strongyloidoidea</taxon>
        <taxon>Steinernematidae</taxon>
        <taxon>Steinernema</taxon>
    </lineage>
</organism>
<evidence type="ECO:0000256" key="2">
    <source>
        <dbReference type="ARBA" id="ARBA00022729"/>
    </source>
</evidence>
<dbReference type="InterPro" id="IPR032675">
    <property type="entry name" value="LRR_dom_sf"/>
</dbReference>
<dbReference type="InterPro" id="IPR001611">
    <property type="entry name" value="Leu-rich_rpt"/>
</dbReference>
<protein>
    <recommendedName>
        <fullName evidence="6">LRRCT domain-containing protein</fullName>
    </recommendedName>
</protein>
<reference evidence="7" key="1">
    <citation type="submission" date="2023-06" db="EMBL/GenBank/DDBJ databases">
        <title>Genomic analysis of the entomopathogenic nematode Steinernema hermaphroditum.</title>
        <authorList>
            <person name="Schwarz E.M."/>
            <person name="Heppert J.K."/>
            <person name="Baniya A."/>
            <person name="Schwartz H.T."/>
            <person name="Tan C.-H."/>
            <person name="Antoshechkin I."/>
            <person name="Sternberg P.W."/>
            <person name="Goodrich-Blair H."/>
            <person name="Dillman A.R."/>
        </authorList>
    </citation>
    <scope>NUCLEOTIDE SEQUENCE</scope>
    <source>
        <strain evidence="7">PS9179</strain>
        <tissue evidence="7">Whole animal</tissue>
    </source>
</reference>
<feature type="domain" description="LRRCT" evidence="6">
    <location>
        <begin position="563"/>
        <end position="612"/>
    </location>
</feature>
<keyword evidence="2 5" id="KW-0732">Signal</keyword>
<dbReference type="Proteomes" id="UP001175271">
    <property type="component" value="Unassembled WGS sequence"/>
</dbReference>
<dbReference type="PANTHER" id="PTHR24373">
    <property type="entry name" value="SLIT RELATED LEUCINE-RICH REPEAT NEURONAL PROTEIN"/>
    <property type="match status" value="1"/>
</dbReference>
<feature type="chain" id="PRO_5041305997" description="LRRCT domain-containing protein" evidence="5">
    <location>
        <begin position="16"/>
        <end position="671"/>
    </location>
</feature>
<evidence type="ECO:0000313" key="8">
    <source>
        <dbReference type="Proteomes" id="UP001175271"/>
    </source>
</evidence>
<dbReference type="InterPro" id="IPR003591">
    <property type="entry name" value="Leu-rich_rpt_typical-subtyp"/>
</dbReference>
<keyword evidence="4" id="KW-0472">Membrane</keyword>
<keyword evidence="8" id="KW-1185">Reference proteome</keyword>
<evidence type="ECO:0000256" key="3">
    <source>
        <dbReference type="ARBA" id="ARBA00022737"/>
    </source>
</evidence>
<dbReference type="SUPFAM" id="SSF52058">
    <property type="entry name" value="L domain-like"/>
    <property type="match status" value="2"/>
</dbReference>
<accession>A0AA39IAT6</accession>
<dbReference type="Gene3D" id="3.80.10.10">
    <property type="entry name" value="Ribonuclease Inhibitor"/>
    <property type="match status" value="3"/>
</dbReference>
<dbReference type="SMART" id="SM00369">
    <property type="entry name" value="LRR_TYP"/>
    <property type="match status" value="9"/>
</dbReference>
<sequence length="671" mass="74901">MRLALLLGLLALSAGASFMDPTAHTICDYCLCDKSSAAVTCSGSNHIILRTVVLPSWAESLYVHNITMRHLPRFTFHSGLRVLRINFCQLNHLHPYSLAALPNLETLHLADNLIEEIPDELLLRMAQLRILNLARNRIVDLSNLDLKLPDGLRLEQLNLNGNPISLVSKSVSWPLVEQLHMADTNLHFMNSTHFVFASGTECFEDDSCRSIPISQDHWSNLHSVDFSDNPNLKIHPTALDKLTPIVSLNLASALLPSEFPNWIHTKSMARHANLSDVRLLISDHEWTFCGEHLEWLDISGVGLAHIEIWGDCNIKWLFASRNNLTSITLRSTVIENVYLESNHLVDWPVPPPGIALSQLEALSLKDNHLVVLPDHALSPYPKLQYLDLSGNNISIVAATAFPSVGMQLRSVNLSRNNLDKFVHPVLPSLMVLDLSSNKLKGLDPLLMAGLPLLQHLHLSNNQLLFSQCHSRVFNDCWIASIDQLTSLIELDLSNTSLSRPVNLSAFTNLRTIDLSSNSMTAFDARLLPPCVAHLNLRNNLLHFVSNFSTPTVSCLHEIDIADNPLLCDCSLSPIANLLMTLPHISDRSHYYCFASNWQHPLLPYLSNIHSCSATSLNSIIPMFVNFALFLIAFGILLVIGTFLMSRLLVLRVFKVPFLYKPLSTSEPVAEL</sequence>
<gene>
    <name evidence="7" type="ORF">QR680_015022</name>
</gene>
<dbReference type="InterPro" id="IPR000483">
    <property type="entry name" value="Cys-rich_flank_reg_C"/>
</dbReference>
<dbReference type="Pfam" id="PF00560">
    <property type="entry name" value="LRR_1"/>
    <property type="match status" value="1"/>
</dbReference>
<name>A0AA39IAT6_9BILA</name>
<proteinExistence type="predicted"/>
<dbReference type="PANTHER" id="PTHR24373:SF275">
    <property type="entry name" value="TIR DOMAIN-CONTAINING PROTEIN"/>
    <property type="match status" value="1"/>
</dbReference>
<evidence type="ECO:0000259" key="6">
    <source>
        <dbReference type="SMART" id="SM00082"/>
    </source>
</evidence>
<dbReference type="PROSITE" id="PS51450">
    <property type="entry name" value="LRR"/>
    <property type="match status" value="3"/>
</dbReference>
<keyword evidence="1" id="KW-0433">Leucine-rich repeat</keyword>
<keyword evidence="4" id="KW-0812">Transmembrane</keyword>
<keyword evidence="4" id="KW-1133">Transmembrane helix</keyword>
<evidence type="ECO:0000313" key="7">
    <source>
        <dbReference type="EMBL" id="KAK0421011.1"/>
    </source>
</evidence>
<keyword evidence="3" id="KW-0677">Repeat</keyword>
<evidence type="ECO:0000256" key="5">
    <source>
        <dbReference type="SAM" id="SignalP"/>
    </source>
</evidence>
<feature type="transmembrane region" description="Helical" evidence="4">
    <location>
        <begin position="619"/>
        <end position="644"/>
    </location>
</feature>
<evidence type="ECO:0000256" key="4">
    <source>
        <dbReference type="SAM" id="Phobius"/>
    </source>
</evidence>
<dbReference type="PRINTS" id="PR00019">
    <property type="entry name" value="LEURICHRPT"/>
</dbReference>